<evidence type="ECO:0000256" key="1">
    <source>
        <dbReference type="SAM" id="MobiDB-lite"/>
    </source>
</evidence>
<reference evidence="2" key="1">
    <citation type="submission" date="2013-05" db="EMBL/GenBank/DDBJ databases">
        <title>Draft genome sequences of six wheat associated Fusarium spp. isolates.</title>
        <authorList>
            <person name="Moolhuijzen P.M."/>
            <person name="Manners J.M."/>
            <person name="Wilcox S."/>
            <person name="Bellgard M.I."/>
            <person name="Gardiner D.M."/>
        </authorList>
    </citation>
    <scope>NUCLEOTIDE SEQUENCE</scope>
    <source>
        <strain evidence="2">CS3069</strain>
    </source>
</reference>
<dbReference type="AlphaFoldDB" id="A0A090MEM2"/>
<name>A0A090MEM2_9HYPO</name>
<organism evidence="2">
    <name type="scientific">Fusarium clavum</name>
    <dbReference type="NCBI Taxonomy" id="2594811"/>
    <lineage>
        <taxon>Eukaryota</taxon>
        <taxon>Fungi</taxon>
        <taxon>Dikarya</taxon>
        <taxon>Ascomycota</taxon>
        <taxon>Pezizomycotina</taxon>
        <taxon>Sordariomycetes</taxon>
        <taxon>Hypocreomycetidae</taxon>
        <taxon>Hypocreales</taxon>
        <taxon>Nectriaceae</taxon>
        <taxon>Fusarium</taxon>
        <taxon>Fusarium incarnatum-equiseti species complex</taxon>
    </lineage>
</organism>
<evidence type="ECO:0000313" key="2">
    <source>
        <dbReference type="EMBL" id="CEG05593.1"/>
    </source>
</evidence>
<proteinExistence type="predicted"/>
<protein>
    <submittedName>
        <fullName evidence="2">WGS project CBMI000000000 data, contig CS3069_c004588</fullName>
    </submittedName>
</protein>
<gene>
    <name evidence="2" type="ORF">BN850_0124730</name>
</gene>
<sequence>MDLCYVVLKRQLRRLKPSIEKLLQHQVQSSVHTKHEQQVATRGANSMPHVHPESHVLNEIIRPIQELKSPHFLQ</sequence>
<feature type="region of interest" description="Disordered" evidence="1">
    <location>
        <begin position="26"/>
        <end position="50"/>
    </location>
</feature>
<dbReference type="EMBL" id="CBMI010004585">
    <property type="protein sequence ID" value="CEG05593.1"/>
    <property type="molecule type" value="Genomic_DNA"/>
</dbReference>
<comment type="caution">
    <text evidence="2">The sequence shown here is derived from an EMBL/GenBank/DDBJ whole genome shotgun (WGS) entry which is preliminary data.</text>
</comment>
<accession>A0A090MEM2</accession>